<name>A0A7T7CAM9_9BACI</name>
<dbReference type="EMBL" id="CP054705">
    <property type="protein sequence ID" value="QQK74884.1"/>
    <property type="molecule type" value="Genomic_DNA"/>
</dbReference>
<keyword evidence="1" id="KW-0812">Transmembrane</keyword>
<gene>
    <name evidence="2" type="ORF">HUG15_04220</name>
</gene>
<feature type="transmembrane region" description="Helical" evidence="1">
    <location>
        <begin position="34"/>
        <end position="51"/>
    </location>
</feature>
<keyword evidence="1" id="KW-1133">Transmembrane helix</keyword>
<dbReference type="AlphaFoldDB" id="A0A7T7CAM9"/>
<protein>
    <recommendedName>
        <fullName evidence="4">Magnesium and cobalt transport protein CorA</fullName>
    </recommendedName>
</protein>
<evidence type="ECO:0000313" key="3">
    <source>
        <dbReference type="Proteomes" id="UP000595823"/>
    </source>
</evidence>
<keyword evidence="1" id="KW-0472">Membrane</keyword>
<evidence type="ECO:0000313" key="2">
    <source>
        <dbReference type="EMBL" id="QQK74884.1"/>
    </source>
</evidence>
<reference evidence="2 3" key="1">
    <citation type="submission" date="2020-06" db="EMBL/GenBank/DDBJ databases">
        <title>Genomic analysis of Salicibibacter sp. NKC5-3.</title>
        <authorList>
            <person name="Oh Y.J."/>
        </authorList>
    </citation>
    <scope>NUCLEOTIDE SEQUENCE [LARGE SCALE GENOMIC DNA]</scope>
    <source>
        <strain evidence="2 3">NKC5-3</strain>
    </source>
</reference>
<accession>A0A7T7CAM9</accession>
<evidence type="ECO:0008006" key="4">
    <source>
        <dbReference type="Google" id="ProtNLM"/>
    </source>
</evidence>
<proteinExistence type="predicted"/>
<evidence type="ECO:0000256" key="1">
    <source>
        <dbReference type="SAM" id="Phobius"/>
    </source>
</evidence>
<organism evidence="2 3">
    <name type="scientific">Salicibibacter cibarius</name>
    <dbReference type="NCBI Taxonomy" id="2743000"/>
    <lineage>
        <taxon>Bacteria</taxon>
        <taxon>Bacillati</taxon>
        <taxon>Bacillota</taxon>
        <taxon>Bacilli</taxon>
        <taxon>Bacillales</taxon>
        <taxon>Bacillaceae</taxon>
        <taxon>Salicibibacter</taxon>
    </lineage>
</organism>
<dbReference type="KEGG" id="scia:HUG15_04220"/>
<sequence>MMIVLSIIPALFIYNGMQENFDTWPELNLPDFFAYASFICIGLIILIAMFMKKRE</sequence>
<dbReference type="Proteomes" id="UP000595823">
    <property type="component" value="Chromosome"/>
</dbReference>
<keyword evidence="3" id="KW-1185">Reference proteome</keyword>